<keyword evidence="4" id="KW-0804">Transcription</keyword>
<name>A0A914CRC9_9BILA</name>
<evidence type="ECO:0000259" key="7">
    <source>
        <dbReference type="Pfam" id="PF04054"/>
    </source>
</evidence>
<dbReference type="FunFam" id="1.25.40.800:FF:000001">
    <property type="entry name" value="CCR4-NOT transcription complex subunit 1"/>
    <property type="match status" value="1"/>
</dbReference>
<dbReference type="Pfam" id="PF12842">
    <property type="entry name" value="DUF3819"/>
    <property type="match status" value="1"/>
</dbReference>
<dbReference type="Pfam" id="PF16415">
    <property type="entry name" value="CNOT1_CAF1_bind"/>
    <property type="match status" value="1"/>
</dbReference>
<feature type="domain" description="CCR4-Not complex component Not1 C-terminal" evidence="7">
    <location>
        <begin position="946"/>
        <end position="1306"/>
    </location>
</feature>
<accession>A0A914CRC9</accession>
<dbReference type="Gene3D" id="1.25.40.790">
    <property type="match status" value="1"/>
</dbReference>
<dbReference type="GO" id="GO:0017148">
    <property type="term" value="P:negative regulation of translation"/>
    <property type="evidence" value="ECO:0007669"/>
    <property type="project" value="InterPro"/>
</dbReference>
<dbReference type="GO" id="GO:0000932">
    <property type="term" value="C:P-body"/>
    <property type="evidence" value="ECO:0007669"/>
    <property type="project" value="TreeGrafter"/>
</dbReference>
<dbReference type="Gene3D" id="1.25.40.180">
    <property type="match status" value="1"/>
</dbReference>
<comment type="similarity">
    <text evidence="6">Belongs to the CNOT1 family.</text>
</comment>
<protein>
    <submittedName>
        <fullName evidence="11">CCR4-NOT transcription complex subunit 1</fullName>
    </submittedName>
</protein>
<keyword evidence="10" id="KW-1185">Reference proteome</keyword>
<dbReference type="Gene3D" id="1.25.40.800">
    <property type="match status" value="1"/>
</dbReference>
<proteinExistence type="inferred from homology"/>
<dbReference type="WBParaSite" id="ACRNAN_scaffold1364.g9893.t1">
    <property type="protein sequence ID" value="ACRNAN_scaffold1364.g9893.t1"/>
    <property type="gene ID" value="ACRNAN_scaffold1364.g9893"/>
</dbReference>
<feature type="domain" description="CCR4-NOT transcription complex subunit 1 CAF1-binding" evidence="9">
    <location>
        <begin position="22"/>
        <end position="246"/>
    </location>
</feature>
<evidence type="ECO:0000256" key="6">
    <source>
        <dbReference type="ARBA" id="ARBA00025717"/>
    </source>
</evidence>
<sequence length="1324" mass="149663">MLNATNVDVLMNATDREGSRVPQPPPSIVERVAFLCNNLSQVNLRQKTEEIKVILRECGENFLRWFAQYLVMKRVTLEQNFQPLYNSFLLSINDENLDRYVKQETFRNIKILLRSDKGNAASNFGDRQLLKNLGLWLGQITISRNKPILTRDLDLKCLLFEAFYKGQQELLYVVPFVAKTLLSCTKSELFIPTCAWIFSIIRVLAEIHNEPDLKLNLKFEIEVLCKDLGIDLSQIEPTGVLKDTERLVRVPQQLGELASLSQPESGSQMPLGPPPMGIAPPIDQYQGTLIDLHRFLNRDSPDMHLGPPPIATPTFDQFQNLQQFQFVNHDSQASPLGHLRMAPPLEPEDIHFSRLQDFRSSFMNLHHFQGLNREGLSMPLGPPPSLRMPIGPPPMSFAPPIDPGRVSGRASANLMPPTSVTPVNELSAIDQAKHGAAVQPPSIFLSASFNYGDINVATLDGLAHHINIPANLPLFNTYPELKAAVRPAINQAVKELIGAIGERAISVAIAVTEQVCKKDFALDPNPQHLRRGAHQMARSMTAAMAWITCREPLQNTILGYLKHYFTTHLQQAATNPEIAKLIEEAVLQTMEANIELATNFIVKTACEQAMIEVDKRFEKEITARQQAAKELKTFGEDSPQIKIQLYMPESIRILPGPISDADMKIYDDYSSKICGFKPNQNFDESAFRNQQMVPPSLSQAQFPTQMGASRPIGTTSSMAPNFNQAQFAGQLSGGRIPANIDPNLFASQGNRMTSTTPTLGPDVSQAIIEQLRANRSIGNATPMLGMQPLEQHQLEQLRSKVELIVREWMAICFTSVTQQDPRRALAHIVQSMHREGILMTDETVTKFFHIYVNICVDVTHRLLNSDSQGGQISVRHRCYLTLDAFTKLTCLMVRYSDGPQHSTRINLLKKVLNIVTQALHHSHENRKGEFDGMPFMRIILNLFSNLARVNDPILDPISWNILESFGQSLFVTQPRRAPGFTFHWLTIIGHRDFIGRLLADESQDPHRTGAMYTQLLLCHIKFLAPYLRNLPLPQSIQTLLKGTLRVLLVILHDFPELLCEYHYVYCDYIPPDCIQLRNLILSAYPRNMRLPDPFNESMEMIENLQDMAVNPKAHREMANIIQAPELKAKLDEYLETRSAVNFLSELPSYLQVSQVPGSKYNSSTMNAIVLYVGTRAIDALQAKKQKISIQTVAHTPYMDIFQNLAVSLCTEGRHLLFNSIANQLRYPNSHTHYFSCTMLYLFLEANLEVIQEQITRILFQRLVALRPHPWGLLITFVELIRNPQYGFWGHEFIRCAPEIEQLFISVANSCNVNPQQILAQQKRV</sequence>
<evidence type="ECO:0000256" key="2">
    <source>
        <dbReference type="ARBA" id="ARBA00022491"/>
    </source>
</evidence>
<dbReference type="Proteomes" id="UP000887540">
    <property type="component" value="Unplaced"/>
</dbReference>
<reference evidence="11" key="1">
    <citation type="submission" date="2022-11" db="UniProtKB">
        <authorList>
            <consortium name="WormBaseParasite"/>
        </authorList>
    </citation>
    <scope>IDENTIFICATION</scope>
</reference>
<evidence type="ECO:0000313" key="11">
    <source>
        <dbReference type="WBParaSite" id="ACRNAN_scaffold1364.g9893.t1"/>
    </source>
</evidence>
<dbReference type="GO" id="GO:0000289">
    <property type="term" value="P:nuclear-transcribed mRNA poly(A) tail shortening"/>
    <property type="evidence" value="ECO:0007669"/>
    <property type="project" value="UniProtKB-ARBA"/>
</dbReference>
<evidence type="ECO:0000256" key="1">
    <source>
        <dbReference type="ARBA" id="ARBA00004123"/>
    </source>
</evidence>
<keyword evidence="5" id="KW-0539">Nucleus</keyword>
<comment type="subcellular location">
    <subcellularLocation>
        <location evidence="1">Nucleus</location>
    </subcellularLocation>
</comment>
<dbReference type="InterPro" id="IPR032191">
    <property type="entry name" value="CNOT1_CAF1_bind"/>
</dbReference>
<evidence type="ECO:0000259" key="8">
    <source>
        <dbReference type="Pfam" id="PF12842"/>
    </source>
</evidence>
<keyword evidence="2" id="KW-0678">Repressor</keyword>
<evidence type="ECO:0000256" key="5">
    <source>
        <dbReference type="ARBA" id="ARBA00023242"/>
    </source>
</evidence>
<dbReference type="PANTHER" id="PTHR13162">
    <property type="entry name" value="CCR4-NOT TRANSCRIPTION COMPLEX"/>
    <property type="match status" value="1"/>
</dbReference>
<evidence type="ECO:0000313" key="10">
    <source>
        <dbReference type="Proteomes" id="UP000887540"/>
    </source>
</evidence>
<dbReference type="Pfam" id="PF04054">
    <property type="entry name" value="Not1"/>
    <property type="match status" value="1"/>
</dbReference>
<evidence type="ECO:0000259" key="9">
    <source>
        <dbReference type="Pfam" id="PF16415"/>
    </source>
</evidence>
<dbReference type="GO" id="GO:0030015">
    <property type="term" value="C:CCR4-NOT core complex"/>
    <property type="evidence" value="ECO:0007669"/>
    <property type="project" value="InterPro"/>
</dbReference>
<evidence type="ECO:0000256" key="3">
    <source>
        <dbReference type="ARBA" id="ARBA00023015"/>
    </source>
</evidence>
<dbReference type="GO" id="GO:0005634">
    <property type="term" value="C:nucleus"/>
    <property type="evidence" value="ECO:0007669"/>
    <property type="project" value="UniProtKB-SubCell"/>
</dbReference>
<organism evidence="10 11">
    <name type="scientific">Acrobeloides nanus</name>
    <dbReference type="NCBI Taxonomy" id="290746"/>
    <lineage>
        <taxon>Eukaryota</taxon>
        <taxon>Metazoa</taxon>
        <taxon>Ecdysozoa</taxon>
        <taxon>Nematoda</taxon>
        <taxon>Chromadorea</taxon>
        <taxon>Rhabditida</taxon>
        <taxon>Tylenchina</taxon>
        <taxon>Cephalobomorpha</taxon>
        <taxon>Cephaloboidea</taxon>
        <taxon>Cephalobidae</taxon>
        <taxon>Acrobeloides</taxon>
    </lineage>
</organism>
<keyword evidence="3" id="KW-0805">Transcription regulation</keyword>
<dbReference type="InterPro" id="IPR024557">
    <property type="entry name" value="CNOT1_dom_4"/>
</dbReference>
<dbReference type="InterPro" id="IPR040398">
    <property type="entry name" value="Not1"/>
</dbReference>
<dbReference type="FunFam" id="1.25.40.180:FF:000012">
    <property type="entry name" value="Ccr4-Not transcription complex subunit"/>
    <property type="match status" value="1"/>
</dbReference>
<feature type="domain" description="CCR4-NOT transcription complex subunit 1" evidence="8">
    <location>
        <begin position="479"/>
        <end position="627"/>
    </location>
</feature>
<dbReference type="GO" id="GO:0060090">
    <property type="term" value="F:molecular adaptor activity"/>
    <property type="evidence" value="ECO:0007669"/>
    <property type="project" value="TreeGrafter"/>
</dbReference>
<dbReference type="PANTHER" id="PTHR13162:SF8">
    <property type="entry name" value="CCR4-NOT TRANSCRIPTION COMPLEX SUBUNIT 1"/>
    <property type="match status" value="1"/>
</dbReference>
<evidence type="ECO:0000256" key="4">
    <source>
        <dbReference type="ARBA" id="ARBA00023163"/>
    </source>
</evidence>
<dbReference type="InterPro" id="IPR007196">
    <property type="entry name" value="CCR4-Not_Not1_C"/>
</dbReference>